<organism evidence="1 2">
    <name type="scientific">Lapidilactobacillus gannanensis</name>
    <dbReference type="NCBI Taxonomy" id="2486002"/>
    <lineage>
        <taxon>Bacteria</taxon>
        <taxon>Bacillati</taxon>
        <taxon>Bacillota</taxon>
        <taxon>Bacilli</taxon>
        <taxon>Lactobacillales</taxon>
        <taxon>Lactobacillaceae</taxon>
        <taxon>Lapidilactobacillus</taxon>
    </lineage>
</organism>
<proteinExistence type="predicted"/>
<protein>
    <submittedName>
        <fullName evidence="1">Uncharacterized protein</fullName>
    </submittedName>
</protein>
<dbReference type="Proteomes" id="UP001597191">
    <property type="component" value="Unassembled WGS sequence"/>
</dbReference>
<evidence type="ECO:0000313" key="1">
    <source>
        <dbReference type="EMBL" id="MFD1411702.1"/>
    </source>
</evidence>
<sequence>MNAEKQTLGVCFFCALKTGHYLLVPCVQNDLKLKRVVELCLMPSLPQFEKVVAGRFYLKLVWGETVDNSVAAGGLWNAARNAVRTNSVSKTSPDFSVFELGFVIGFNQCRQRSTTSSPQCSQNQFCFNNFTGF</sequence>
<comment type="caution">
    <text evidence="1">The sequence shown here is derived from an EMBL/GenBank/DDBJ whole genome shotgun (WGS) entry which is preliminary data.</text>
</comment>
<gene>
    <name evidence="1" type="ORF">ACFQ4R_08910</name>
</gene>
<dbReference type="RefSeq" id="WP_125650315.1">
    <property type="nucleotide sequence ID" value="NZ_JBHTOH010000085.1"/>
</dbReference>
<keyword evidence="2" id="KW-1185">Reference proteome</keyword>
<accession>A0ABW4BNA0</accession>
<dbReference type="EMBL" id="JBHTOH010000085">
    <property type="protein sequence ID" value="MFD1411702.1"/>
    <property type="molecule type" value="Genomic_DNA"/>
</dbReference>
<name>A0ABW4BNA0_9LACO</name>
<evidence type="ECO:0000313" key="2">
    <source>
        <dbReference type="Proteomes" id="UP001597191"/>
    </source>
</evidence>
<reference evidence="2" key="1">
    <citation type="journal article" date="2019" name="Int. J. Syst. Evol. Microbiol.">
        <title>The Global Catalogue of Microorganisms (GCM) 10K type strain sequencing project: providing services to taxonomists for standard genome sequencing and annotation.</title>
        <authorList>
            <consortium name="The Broad Institute Genomics Platform"/>
            <consortium name="The Broad Institute Genome Sequencing Center for Infectious Disease"/>
            <person name="Wu L."/>
            <person name="Ma J."/>
        </authorList>
    </citation>
    <scope>NUCLEOTIDE SEQUENCE [LARGE SCALE GENOMIC DNA]</scope>
    <source>
        <strain evidence="2">CCM 8937</strain>
    </source>
</reference>